<dbReference type="GO" id="GO:0016757">
    <property type="term" value="F:glycosyltransferase activity"/>
    <property type="evidence" value="ECO:0007669"/>
    <property type="project" value="UniProtKB-KW"/>
</dbReference>
<dbReference type="AlphaFoldDB" id="A0A5E4GMR5"/>
<dbReference type="InterPro" id="IPR044174">
    <property type="entry name" value="BC10-like"/>
</dbReference>
<dbReference type="InParanoid" id="A0A5E4GMR5"/>
<evidence type="ECO:0000256" key="2">
    <source>
        <dbReference type="ARBA" id="ARBA00022676"/>
    </source>
</evidence>
<keyword evidence="6" id="KW-0812">Transmembrane</keyword>
<accession>A0A5E4GMR5</accession>
<dbReference type="FunCoup" id="A0A5E4GMR5">
    <property type="interactions" value="45"/>
</dbReference>
<keyword evidence="2" id="KW-0328">Glycosyltransferase</keyword>
<reference evidence="8" key="1">
    <citation type="journal article" date="2020" name="Plant J.">
        <title>Transposons played a major role in the diversification between the closely related almond and peach genomes: results from the almond genome sequence.</title>
        <authorList>
            <person name="Alioto T."/>
            <person name="Alexiou K.G."/>
            <person name="Bardil A."/>
            <person name="Barteri F."/>
            <person name="Castanera R."/>
            <person name="Cruz F."/>
            <person name="Dhingra A."/>
            <person name="Duval H."/>
            <person name="Fernandez I Marti A."/>
            <person name="Frias L."/>
            <person name="Galan B."/>
            <person name="Garcia J.L."/>
            <person name="Howad W."/>
            <person name="Gomez-Garrido J."/>
            <person name="Gut M."/>
            <person name="Julca I."/>
            <person name="Morata J."/>
            <person name="Puigdomenech P."/>
            <person name="Ribeca P."/>
            <person name="Rubio Cabetas M.J."/>
            <person name="Vlasova A."/>
            <person name="Wirthensohn M."/>
            <person name="Garcia-Mas J."/>
            <person name="Gabaldon T."/>
            <person name="Casacuberta J.M."/>
            <person name="Arus P."/>
        </authorList>
    </citation>
    <scope>NUCLEOTIDE SEQUENCE [LARGE SCALE GENOMIC DNA]</scope>
    <source>
        <strain evidence="8">cv. Texas</strain>
    </source>
</reference>
<evidence type="ECO:0000256" key="3">
    <source>
        <dbReference type="ARBA" id="ARBA00022679"/>
    </source>
</evidence>
<dbReference type="GO" id="GO:0016020">
    <property type="term" value="C:membrane"/>
    <property type="evidence" value="ECO:0007669"/>
    <property type="project" value="UniProtKB-SubCell"/>
</dbReference>
<dbReference type="Gramene" id="VVA41099">
    <property type="protein sequence ID" value="VVA41099"/>
    <property type="gene ID" value="Prudul26B030878"/>
</dbReference>
<evidence type="ECO:0000256" key="5">
    <source>
        <dbReference type="ARBA" id="ARBA00023180"/>
    </source>
</evidence>
<dbReference type="OMA" id="PNLPERY"/>
<evidence type="ECO:0000313" key="8">
    <source>
        <dbReference type="Proteomes" id="UP000327085"/>
    </source>
</evidence>
<feature type="transmembrane region" description="Helical" evidence="6">
    <location>
        <begin position="6"/>
        <end position="28"/>
    </location>
</feature>
<dbReference type="InterPro" id="IPR003406">
    <property type="entry name" value="Glyco_trans_14"/>
</dbReference>
<name>A0A5E4GMR5_PRUDU</name>
<evidence type="ECO:0000313" key="7">
    <source>
        <dbReference type="EMBL" id="VVA41099.1"/>
    </source>
</evidence>
<keyword evidence="6" id="KW-1133">Transmembrane helix</keyword>
<organism evidence="7 8">
    <name type="scientific">Prunus dulcis</name>
    <name type="common">Almond</name>
    <name type="synonym">Amygdalus dulcis</name>
    <dbReference type="NCBI Taxonomy" id="3755"/>
    <lineage>
        <taxon>Eukaryota</taxon>
        <taxon>Viridiplantae</taxon>
        <taxon>Streptophyta</taxon>
        <taxon>Embryophyta</taxon>
        <taxon>Tracheophyta</taxon>
        <taxon>Spermatophyta</taxon>
        <taxon>Magnoliopsida</taxon>
        <taxon>eudicotyledons</taxon>
        <taxon>Gunneridae</taxon>
        <taxon>Pentapetalae</taxon>
        <taxon>rosids</taxon>
        <taxon>fabids</taxon>
        <taxon>Rosales</taxon>
        <taxon>Rosaceae</taxon>
        <taxon>Amygdaloideae</taxon>
        <taxon>Amygdaleae</taxon>
        <taxon>Prunus</taxon>
    </lineage>
</organism>
<evidence type="ECO:0000256" key="1">
    <source>
        <dbReference type="ARBA" id="ARBA00004606"/>
    </source>
</evidence>
<dbReference type="PANTHER" id="PTHR31042">
    <property type="entry name" value="CORE-2/I-BRANCHING BETA-1,6-N-ACETYLGLUCOSAMINYLTRANSFERASE FAMILY PROTEIN-RELATED"/>
    <property type="match status" value="1"/>
</dbReference>
<sequence>MFSSPLIPALSILIFLPFLFLIAPRILLLTDLQISLSPDELDDVALFHKAILASSSHHHRTSSSSISHLGTTTNPKPKIAFLFLTNSDLSFAPLWEKFFHGHQHLFNIYIHADPAVQITPPGGVFEGRFVPAKKTERASPTLISAARRLLANAILDDPLNLYFALVSQHCIPLHSFPFVYKTLFGSELAALRDFATQSNHQSFIEILSDDPNLPERYVSRGDNVMLPEVPFEQFRVGSQFYILTKRHSLLVIQDKRLWRKFKLPCLNVYSCYPEEHYFPTLLSMEDPKGCSHYTLTRVNWTDSTDGHPYTYEAPEISAQLVHTLRKSNSSYSYLFARKFSPDCLRPLMKLASRVIFRDSNCVNN</sequence>
<dbReference type="EMBL" id="CABIKO010001175">
    <property type="protein sequence ID" value="VVA41099.1"/>
    <property type="molecule type" value="Genomic_DNA"/>
</dbReference>
<evidence type="ECO:0000256" key="4">
    <source>
        <dbReference type="ARBA" id="ARBA00023136"/>
    </source>
</evidence>
<dbReference type="Pfam" id="PF02485">
    <property type="entry name" value="Branch"/>
    <property type="match status" value="1"/>
</dbReference>
<keyword evidence="4 6" id="KW-0472">Membrane</keyword>
<dbReference type="PANTHER" id="PTHR31042:SF108">
    <property type="entry name" value="CORE-2_I-BRANCHING BETA-1,6-N-ACETYLGLUCOSAMINYLTRANSFERASE FAMILY PROTEIN"/>
    <property type="match status" value="1"/>
</dbReference>
<proteinExistence type="predicted"/>
<dbReference type="Proteomes" id="UP000327085">
    <property type="component" value="Chromosome 2"/>
</dbReference>
<keyword evidence="3 7" id="KW-0808">Transferase</keyword>
<keyword evidence="5" id="KW-0325">Glycoprotein</keyword>
<evidence type="ECO:0000256" key="6">
    <source>
        <dbReference type="SAM" id="Phobius"/>
    </source>
</evidence>
<comment type="subcellular location">
    <subcellularLocation>
        <location evidence="1">Membrane</location>
        <topology evidence="1">Single-pass type II membrane protein</topology>
    </subcellularLocation>
</comment>
<protein>
    <submittedName>
        <fullName evidence="7">PREDICTED: Glycosyl transferase</fullName>
    </submittedName>
</protein>
<gene>
    <name evidence="7" type="ORF">ALMOND_2B030878</name>
</gene>